<keyword evidence="8" id="KW-1185">Reference proteome</keyword>
<dbReference type="Pfam" id="PF02653">
    <property type="entry name" value="BPD_transp_2"/>
    <property type="match status" value="1"/>
</dbReference>
<dbReference type="CDD" id="cd06581">
    <property type="entry name" value="TM_PBP1_LivM_like"/>
    <property type="match status" value="1"/>
</dbReference>
<feature type="transmembrane region" description="Helical" evidence="6">
    <location>
        <begin position="260"/>
        <end position="281"/>
    </location>
</feature>
<evidence type="ECO:0000256" key="3">
    <source>
        <dbReference type="ARBA" id="ARBA00022692"/>
    </source>
</evidence>
<feature type="transmembrane region" description="Helical" evidence="6">
    <location>
        <begin position="12"/>
        <end position="32"/>
    </location>
</feature>
<feature type="transmembrane region" description="Helical" evidence="6">
    <location>
        <begin position="74"/>
        <end position="95"/>
    </location>
</feature>
<dbReference type="AlphaFoldDB" id="A0A554N9L0"/>
<evidence type="ECO:0000256" key="6">
    <source>
        <dbReference type="SAM" id="Phobius"/>
    </source>
</evidence>
<evidence type="ECO:0000256" key="1">
    <source>
        <dbReference type="ARBA" id="ARBA00004651"/>
    </source>
</evidence>
<dbReference type="GO" id="GO:0015658">
    <property type="term" value="F:branched-chain amino acid transmembrane transporter activity"/>
    <property type="evidence" value="ECO:0007669"/>
    <property type="project" value="InterPro"/>
</dbReference>
<evidence type="ECO:0000256" key="2">
    <source>
        <dbReference type="ARBA" id="ARBA00022475"/>
    </source>
</evidence>
<dbReference type="Proteomes" id="UP000319894">
    <property type="component" value="Unassembled WGS sequence"/>
</dbReference>
<evidence type="ECO:0000313" key="7">
    <source>
        <dbReference type="EMBL" id="TSD14096.1"/>
    </source>
</evidence>
<sequence length="383" mass="40640">MASPVASEARMLLPNVETMTAVLYFGLFAMSFDFISGYTGYLSFGHAVFYGTGAYVVILAANGKLPLVPHTTPFMLLLLLGGVFAVLLALGIGVVSFRLTGVYFAMITLGFSQVAYVLVRDWGYLASSPRDGPFVVGPEGAMAPVFSVGVPFVDSLALDIGVLTGDSVVLGPLSLGTTEVSFYMVGIVVLVCYLLLQRVIHSPFGRVLIAIRENEERARAVGYDTFRYKLIAFAISGFFAAIAGGLFAGFRRSASPDNAFFFLVTGDALLASIIGGFGTLAGPLYGRLLDETIREFLSKEGTGGGLLPYLREVLPESILTVDIAGLTVQGAIETFLNGHGSLYLGLLFIGFVLFVPGGVLGYVRERLGGTVAQRVASRIRGGD</sequence>
<dbReference type="EMBL" id="QMDX01000005">
    <property type="protein sequence ID" value="TSD14096.1"/>
    <property type="molecule type" value="Genomic_DNA"/>
</dbReference>
<feature type="transmembrane region" description="Helical" evidence="6">
    <location>
        <begin position="180"/>
        <end position="200"/>
    </location>
</feature>
<protein>
    <submittedName>
        <fullName evidence="7">Branched-chain amino acid ABC transporter permease</fullName>
    </submittedName>
</protein>
<evidence type="ECO:0000256" key="5">
    <source>
        <dbReference type="ARBA" id="ARBA00023136"/>
    </source>
</evidence>
<comment type="caution">
    <text evidence="7">The sequence shown here is derived from an EMBL/GenBank/DDBJ whole genome shotgun (WGS) entry which is preliminary data.</text>
</comment>
<feature type="transmembrane region" description="Helical" evidence="6">
    <location>
        <begin position="38"/>
        <end position="62"/>
    </location>
</feature>
<gene>
    <name evidence="7" type="ORF">DP107_09705</name>
</gene>
<evidence type="ECO:0000313" key="8">
    <source>
        <dbReference type="Proteomes" id="UP000319894"/>
    </source>
</evidence>
<organism evidence="7 8">
    <name type="scientific">Haloglomus irregulare</name>
    <dbReference type="NCBI Taxonomy" id="2234134"/>
    <lineage>
        <taxon>Archaea</taxon>
        <taxon>Methanobacteriati</taxon>
        <taxon>Methanobacteriota</taxon>
        <taxon>Stenosarchaea group</taxon>
        <taxon>Halobacteria</taxon>
        <taxon>Halobacteriales</taxon>
        <taxon>Natronomonadaceae</taxon>
        <taxon>Haloglomus</taxon>
    </lineage>
</organism>
<keyword evidence="2" id="KW-1003">Cell membrane</keyword>
<accession>A0A554N9L0</accession>
<evidence type="ECO:0000256" key="4">
    <source>
        <dbReference type="ARBA" id="ARBA00022989"/>
    </source>
</evidence>
<dbReference type="InParanoid" id="A0A554N9L0"/>
<reference evidence="7 8" key="1">
    <citation type="submission" date="2018-06" db="EMBL/GenBank/DDBJ databases">
        <title>Natronomonas sp. F16-60 a new haloarchaeon isolated from a solar saltern of Isla Cristina, Huelva, Spain.</title>
        <authorList>
            <person name="Duran-Viseras A."/>
            <person name="Sanchez-Porro C."/>
            <person name="Ventosa A."/>
        </authorList>
    </citation>
    <scope>NUCLEOTIDE SEQUENCE [LARGE SCALE GENOMIC DNA]</scope>
    <source>
        <strain evidence="7 8">F16-60</strain>
    </source>
</reference>
<dbReference type="InterPro" id="IPR001851">
    <property type="entry name" value="ABC_transp_permease"/>
</dbReference>
<keyword evidence="4 6" id="KW-1133">Transmembrane helix</keyword>
<dbReference type="PANTHER" id="PTHR30482:SF17">
    <property type="entry name" value="ABC TRANSPORTER ATP-BINDING PROTEIN"/>
    <property type="match status" value="1"/>
</dbReference>
<dbReference type="PANTHER" id="PTHR30482">
    <property type="entry name" value="HIGH-AFFINITY BRANCHED-CHAIN AMINO ACID TRANSPORT SYSTEM PERMEASE"/>
    <property type="match status" value="1"/>
</dbReference>
<dbReference type="InterPro" id="IPR043428">
    <property type="entry name" value="LivM-like"/>
</dbReference>
<comment type="subcellular location">
    <subcellularLocation>
        <location evidence="1">Cell membrane</location>
        <topology evidence="1">Multi-pass membrane protein</topology>
    </subcellularLocation>
</comment>
<proteinExistence type="predicted"/>
<feature type="transmembrane region" description="Helical" evidence="6">
    <location>
        <begin position="342"/>
        <end position="363"/>
    </location>
</feature>
<dbReference type="GO" id="GO:0005886">
    <property type="term" value="C:plasma membrane"/>
    <property type="evidence" value="ECO:0007669"/>
    <property type="project" value="UniProtKB-SubCell"/>
</dbReference>
<feature type="transmembrane region" description="Helical" evidence="6">
    <location>
        <begin position="101"/>
        <end position="119"/>
    </location>
</feature>
<keyword evidence="3 6" id="KW-0812">Transmembrane</keyword>
<feature type="transmembrane region" description="Helical" evidence="6">
    <location>
        <begin position="230"/>
        <end position="248"/>
    </location>
</feature>
<keyword evidence="5 6" id="KW-0472">Membrane</keyword>
<name>A0A554N9L0_9EURY</name>